<dbReference type="Proteomes" id="UP000588017">
    <property type="component" value="Unassembled WGS sequence"/>
</dbReference>
<comment type="caution">
    <text evidence="3">The sequence shown here is derived from an EMBL/GenBank/DDBJ whole genome shotgun (WGS) entry which is preliminary data.</text>
</comment>
<feature type="chain" id="PRO_5032950238" evidence="1">
    <location>
        <begin position="35"/>
        <end position="162"/>
    </location>
</feature>
<dbReference type="PROSITE" id="PS51318">
    <property type="entry name" value="TAT"/>
    <property type="match status" value="1"/>
</dbReference>
<dbReference type="InterPro" id="IPR032789">
    <property type="entry name" value="T2SS-T3SS_pil_N"/>
</dbReference>
<reference evidence="3 4" key="1">
    <citation type="submission" date="2020-08" db="EMBL/GenBank/DDBJ databases">
        <title>Genomic Encyclopedia of Type Strains, Phase IV (KMG-IV): sequencing the most valuable type-strain genomes for metagenomic binning, comparative biology and taxonomic classification.</title>
        <authorList>
            <person name="Goeker M."/>
        </authorList>
    </citation>
    <scope>NUCLEOTIDE SEQUENCE [LARGE SCALE GENOMIC DNA]</scope>
    <source>
        <strain evidence="3 4">DSM 101465</strain>
    </source>
</reference>
<name>A0A841K5D8_9HYPH</name>
<keyword evidence="1" id="KW-0732">Signal</keyword>
<dbReference type="InterPro" id="IPR006311">
    <property type="entry name" value="TAT_signal"/>
</dbReference>
<keyword evidence="4" id="KW-1185">Reference proteome</keyword>
<evidence type="ECO:0000313" key="3">
    <source>
        <dbReference type="EMBL" id="MBB6167230.1"/>
    </source>
</evidence>
<evidence type="ECO:0000256" key="1">
    <source>
        <dbReference type="SAM" id="SignalP"/>
    </source>
</evidence>
<dbReference type="RefSeq" id="WP_183332594.1">
    <property type="nucleotide sequence ID" value="NZ_BMHX01000002.1"/>
</dbReference>
<evidence type="ECO:0000259" key="2">
    <source>
        <dbReference type="Pfam" id="PF13629"/>
    </source>
</evidence>
<evidence type="ECO:0000313" key="4">
    <source>
        <dbReference type="Proteomes" id="UP000588017"/>
    </source>
</evidence>
<dbReference type="AlphaFoldDB" id="A0A841K5D8"/>
<accession>A0A841K5D8</accession>
<dbReference type="PROSITE" id="PS51257">
    <property type="entry name" value="PROKAR_LIPOPROTEIN"/>
    <property type="match status" value="1"/>
</dbReference>
<protein>
    <submittedName>
        <fullName evidence="3">Flp pilus assembly secretin CpaC</fullName>
    </submittedName>
</protein>
<gene>
    <name evidence="3" type="ORF">HNQ73_000848</name>
</gene>
<organism evidence="3 4">
    <name type="scientific">Chelatococcus composti</name>
    <dbReference type="NCBI Taxonomy" id="1743235"/>
    <lineage>
        <taxon>Bacteria</taxon>
        <taxon>Pseudomonadati</taxon>
        <taxon>Pseudomonadota</taxon>
        <taxon>Alphaproteobacteria</taxon>
        <taxon>Hyphomicrobiales</taxon>
        <taxon>Chelatococcaceae</taxon>
        <taxon>Chelatococcus</taxon>
    </lineage>
</organism>
<proteinExistence type="predicted"/>
<dbReference type="EMBL" id="JACHEH010000002">
    <property type="protein sequence ID" value="MBB6167230.1"/>
    <property type="molecule type" value="Genomic_DNA"/>
</dbReference>
<feature type="domain" description="Pilus formation protein N-terminal" evidence="2">
    <location>
        <begin position="39"/>
        <end position="108"/>
    </location>
</feature>
<sequence>MKARRNMGSAGGGGGLAAVLAAVACLVAASPAPALTKGETVTVAADQARLVRLPAGAQTVIVGNPAIADVSMQRNGILVVTGKSFGTTNLIALDASGNVLAESLIQVEEPASTVVTVLRGTARESLSCTPNCQPMLTLGDDMTYFTERADQMKQRNQLATGQ</sequence>
<dbReference type="Pfam" id="PF13629">
    <property type="entry name" value="T2SS-T3SS_pil_N"/>
    <property type="match status" value="1"/>
</dbReference>
<feature type="signal peptide" evidence="1">
    <location>
        <begin position="1"/>
        <end position="34"/>
    </location>
</feature>